<dbReference type="Pfam" id="PF16344">
    <property type="entry name" value="FecR_C"/>
    <property type="match status" value="1"/>
</dbReference>
<keyword evidence="1" id="KW-0472">Membrane</keyword>
<dbReference type="Proteomes" id="UP000563906">
    <property type="component" value="Unassembled WGS sequence"/>
</dbReference>
<evidence type="ECO:0000313" key="5">
    <source>
        <dbReference type="Proteomes" id="UP000563906"/>
    </source>
</evidence>
<protein>
    <submittedName>
        <fullName evidence="4">FecR domain-containing protein</fullName>
    </submittedName>
</protein>
<accession>A0A839ALZ9</accession>
<dbReference type="AlphaFoldDB" id="A0A839ALZ9"/>
<evidence type="ECO:0000256" key="1">
    <source>
        <dbReference type="SAM" id="Phobius"/>
    </source>
</evidence>
<dbReference type="InterPro" id="IPR032508">
    <property type="entry name" value="FecR_C"/>
</dbReference>
<dbReference type="Gene3D" id="2.60.120.1440">
    <property type="match status" value="1"/>
</dbReference>
<feature type="domain" description="Protein FecR C-terminal" evidence="3">
    <location>
        <begin position="238"/>
        <end position="302"/>
    </location>
</feature>
<gene>
    <name evidence="4" type="ORF">H3Z83_02500</name>
</gene>
<sequence>MKHKYKDDNFLARWVANDLSPEELKQFQSSEDYQKFKAINDASQNLKAPNYDQSEVFKTINEKTSNNSNNTKVINLLPSWIYGAVASIAIIFSLFYFNNNNTANFSTSYGEQLTVTLPDNSLVHLSPNSVLEYDKKDWKESRNLDLTGEAYFEVEKGQTFTVNTTEGNVTVLGTKFTVNASNNFFEVHCFEGKVKTFSTKNNHETILTQGKAFRAYNNNNENWDFTEQNPTWLNGESSFNNAPLNQVILALQKQYDLKFDTSKIDTKKRFTGTFTHKNVNIALKTVFAPMKISYTLAKNSSVILTYN</sequence>
<name>A0A839ALZ9_9FLAO</name>
<evidence type="ECO:0000259" key="3">
    <source>
        <dbReference type="Pfam" id="PF16344"/>
    </source>
</evidence>
<proteinExistence type="predicted"/>
<reference evidence="4 5" key="1">
    <citation type="submission" date="2020-07" db="EMBL/GenBank/DDBJ databases">
        <title>Bacterium isolated from marine sediment.</title>
        <authorList>
            <person name="Shang D."/>
            <person name="Du Z.-J."/>
        </authorList>
    </citation>
    <scope>NUCLEOTIDE SEQUENCE [LARGE SCALE GENOMIC DNA]</scope>
    <source>
        <strain evidence="4 5">S7007</strain>
    </source>
</reference>
<keyword evidence="1" id="KW-0812">Transmembrane</keyword>
<dbReference type="PANTHER" id="PTHR30273:SF2">
    <property type="entry name" value="PROTEIN FECR"/>
    <property type="match status" value="1"/>
</dbReference>
<dbReference type="InterPro" id="IPR012373">
    <property type="entry name" value="Ferrdict_sens_TM"/>
</dbReference>
<dbReference type="Pfam" id="PF04773">
    <property type="entry name" value="FecR"/>
    <property type="match status" value="1"/>
</dbReference>
<dbReference type="PANTHER" id="PTHR30273">
    <property type="entry name" value="PERIPLASMIC SIGNAL SENSOR AND SIGMA FACTOR ACTIVATOR FECR-RELATED"/>
    <property type="match status" value="1"/>
</dbReference>
<dbReference type="PIRSF" id="PIRSF018266">
    <property type="entry name" value="FecR"/>
    <property type="match status" value="1"/>
</dbReference>
<feature type="transmembrane region" description="Helical" evidence="1">
    <location>
        <begin position="73"/>
        <end position="97"/>
    </location>
</feature>
<dbReference type="RefSeq" id="WP_182123902.1">
    <property type="nucleotide sequence ID" value="NZ_JACGLS010000001.1"/>
</dbReference>
<keyword evidence="5" id="KW-1185">Reference proteome</keyword>
<evidence type="ECO:0000313" key="4">
    <source>
        <dbReference type="EMBL" id="MBA6155400.1"/>
    </source>
</evidence>
<feature type="domain" description="FecR protein" evidence="2">
    <location>
        <begin position="105"/>
        <end position="195"/>
    </location>
</feature>
<keyword evidence="1" id="KW-1133">Transmembrane helix</keyword>
<evidence type="ECO:0000259" key="2">
    <source>
        <dbReference type="Pfam" id="PF04773"/>
    </source>
</evidence>
<organism evidence="4 5">
    <name type="scientific">Tenacibaculum pelagium</name>
    <dbReference type="NCBI Taxonomy" id="2759527"/>
    <lineage>
        <taxon>Bacteria</taxon>
        <taxon>Pseudomonadati</taxon>
        <taxon>Bacteroidota</taxon>
        <taxon>Flavobacteriia</taxon>
        <taxon>Flavobacteriales</taxon>
        <taxon>Flavobacteriaceae</taxon>
        <taxon>Tenacibaculum</taxon>
    </lineage>
</organism>
<comment type="caution">
    <text evidence="4">The sequence shown here is derived from an EMBL/GenBank/DDBJ whole genome shotgun (WGS) entry which is preliminary data.</text>
</comment>
<dbReference type="InterPro" id="IPR006860">
    <property type="entry name" value="FecR"/>
</dbReference>
<dbReference type="Gene3D" id="3.55.50.30">
    <property type="match status" value="1"/>
</dbReference>
<dbReference type="EMBL" id="JACGLS010000001">
    <property type="protein sequence ID" value="MBA6155400.1"/>
    <property type="molecule type" value="Genomic_DNA"/>
</dbReference>
<dbReference type="GO" id="GO:0016989">
    <property type="term" value="F:sigma factor antagonist activity"/>
    <property type="evidence" value="ECO:0007669"/>
    <property type="project" value="TreeGrafter"/>
</dbReference>